<dbReference type="PANTHER" id="PTHR23501">
    <property type="entry name" value="MAJOR FACILITATOR SUPERFAMILY"/>
    <property type="match status" value="1"/>
</dbReference>
<evidence type="ECO:0000259" key="8">
    <source>
        <dbReference type="PROSITE" id="PS50850"/>
    </source>
</evidence>
<dbReference type="EMBL" id="RBZN01000046">
    <property type="protein sequence ID" value="RKQ14306.1"/>
    <property type="molecule type" value="Genomic_DNA"/>
</dbReference>
<accession>A0A494YVX6</accession>
<dbReference type="Pfam" id="PF07690">
    <property type="entry name" value="MFS_1"/>
    <property type="match status" value="1"/>
</dbReference>
<dbReference type="RefSeq" id="WP_121215506.1">
    <property type="nucleotide sequence ID" value="NZ_RBZN01000046.1"/>
</dbReference>
<dbReference type="AlphaFoldDB" id="A0A494YVX6"/>
<evidence type="ECO:0000256" key="1">
    <source>
        <dbReference type="ARBA" id="ARBA00004651"/>
    </source>
</evidence>
<dbReference type="InterPro" id="IPR020846">
    <property type="entry name" value="MFS_dom"/>
</dbReference>
<keyword evidence="3" id="KW-1003">Cell membrane</keyword>
<comment type="caution">
    <text evidence="9">The sequence shown here is derived from an EMBL/GenBank/DDBJ whole genome shotgun (WGS) entry which is preliminary data.</text>
</comment>
<feature type="domain" description="Major facilitator superfamily (MFS) profile" evidence="8">
    <location>
        <begin position="8"/>
        <end position="455"/>
    </location>
</feature>
<dbReference type="GO" id="GO:0005886">
    <property type="term" value="C:plasma membrane"/>
    <property type="evidence" value="ECO:0007669"/>
    <property type="project" value="UniProtKB-SubCell"/>
</dbReference>
<evidence type="ECO:0000256" key="2">
    <source>
        <dbReference type="ARBA" id="ARBA00022448"/>
    </source>
</evidence>
<feature type="transmembrane region" description="Helical" evidence="7">
    <location>
        <begin position="390"/>
        <end position="408"/>
    </location>
</feature>
<evidence type="ECO:0000256" key="3">
    <source>
        <dbReference type="ARBA" id="ARBA00022475"/>
    </source>
</evidence>
<feature type="transmembrane region" description="Helical" evidence="7">
    <location>
        <begin position="42"/>
        <end position="61"/>
    </location>
</feature>
<evidence type="ECO:0000256" key="4">
    <source>
        <dbReference type="ARBA" id="ARBA00022692"/>
    </source>
</evidence>
<gene>
    <name evidence="9" type="ORF">D8M03_14285</name>
</gene>
<dbReference type="Gene3D" id="1.20.1720.10">
    <property type="entry name" value="Multidrug resistance protein D"/>
    <property type="match status" value="1"/>
</dbReference>
<feature type="transmembrane region" description="Helical" evidence="7">
    <location>
        <begin position="98"/>
        <end position="119"/>
    </location>
</feature>
<evidence type="ECO:0000256" key="5">
    <source>
        <dbReference type="ARBA" id="ARBA00022989"/>
    </source>
</evidence>
<feature type="transmembrane region" description="Helical" evidence="7">
    <location>
        <begin position="159"/>
        <end position="178"/>
    </location>
</feature>
<dbReference type="PRINTS" id="PR01036">
    <property type="entry name" value="TCRTETB"/>
</dbReference>
<proteinExistence type="predicted"/>
<dbReference type="FunFam" id="1.20.1720.10:FF:000004">
    <property type="entry name" value="EmrB/QacA family drug resistance transporter"/>
    <property type="match status" value="1"/>
</dbReference>
<dbReference type="PANTHER" id="PTHR23501:SF191">
    <property type="entry name" value="VACUOLAR BASIC AMINO ACID TRANSPORTER 4"/>
    <property type="match status" value="1"/>
</dbReference>
<feature type="transmembrane region" description="Helical" evidence="7">
    <location>
        <begin position="131"/>
        <end position="153"/>
    </location>
</feature>
<evidence type="ECO:0000313" key="9">
    <source>
        <dbReference type="EMBL" id="RKQ14306.1"/>
    </source>
</evidence>
<dbReference type="GO" id="GO:0022857">
    <property type="term" value="F:transmembrane transporter activity"/>
    <property type="evidence" value="ECO:0007669"/>
    <property type="project" value="InterPro"/>
</dbReference>
<dbReference type="CDD" id="cd17502">
    <property type="entry name" value="MFS_Azr1_MDR_like"/>
    <property type="match status" value="1"/>
</dbReference>
<reference evidence="9 10" key="1">
    <citation type="journal article" date="2016" name="Antonie Van Leeuwenhoek">
        <title>Lysinibacillus endophyticus sp. nov., an indole-3-acetic acid producing endophytic bacterium isolated from corn root (Zea mays cv. Xinken-5).</title>
        <authorList>
            <person name="Yu J."/>
            <person name="Guan X."/>
            <person name="Liu C."/>
            <person name="Xiang W."/>
            <person name="Yu Z."/>
            <person name="Liu X."/>
            <person name="Wang G."/>
        </authorList>
    </citation>
    <scope>NUCLEOTIDE SEQUENCE [LARGE SCALE GENOMIC DNA]</scope>
    <source>
        <strain evidence="9 10">DSM 100506</strain>
    </source>
</reference>
<evidence type="ECO:0000256" key="7">
    <source>
        <dbReference type="SAM" id="Phobius"/>
    </source>
</evidence>
<evidence type="ECO:0000256" key="6">
    <source>
        <dbReference type="ARBA" id="ARBA00023136"/>
    </source>
</evidence>
<dbReference type="InterPro" id="IPR036259">
    <property type="entry name" value="MFS_trans_sf"/>
</dbReference>
<dbReference type="InterPro" id="IPR011701">
    <property type="entry name" value="MFS"/>
</dbReference>
<evidence type="ECO:0000313" key="10">
    <source>
        <dbReference type="Proteomes" id="UP000272238"/>
    </source>
</evidence>
<sequence>MNSYQRKITGALLVATFLSAIEGTIISTATPAIVKSLGGLDLISWVFAIYLLTSAVTTPIFGKLADLFGRKKVFIVGTSIFLLGSLICGFSQNMGQLILFRGLQGIGAGAVIPITFTIIGDIFTYEQRAKVQGLISSIWGIAGLFGPLVGGSLVDYVSWHWIFFINLPFGLISIWIIGKHLEEKIEKQNRNIDYGGAITFTIGTTAILYVLLSGQFNSMLTYVLLIVAILFLAVFVFIQFKHPEPIIPFKLFQYRVILVSNIVAFLASVIVIGVTTYIPLWTQTVLDKGAIFSGFVLLPMSIGWPLGATFGSRLLIKFGPKIISLIGTFLVTLGSFALTFITISSPIWMFTCIIFIMGLGFGFSMTVFTIVVQSAVGWNLRGAATSSNTFVRTLGQALGVAVLGTYLNQHLGTSTNMSQVSSTSLATGIHGIFIIMACIGVISFILTFLVPKKIEQENAEESNLATEK</sequence>
<feature type="transmembrane region" description="Helical" evidence="7">
    <location>
        <begin position="322"/>
        <end position="341"/>
    </location>
</feature>
<keyword evidence="6 7" id="KW-0472">Membrane</keyword>
<dbReference type="Proteomes" id="UP000272238">
    <property type="component" value="Unassembled WGS sequence"/>
</dbReference>
<keyword evidence="2" id="KW-0813">Transport</keyword>
<protein>
    <submittedName>
        <fullName evidence="9">MFS transporter</fullName>
    </submittedName>
</protein>
<dbReference type="Gene3D" id="1.20.1250.20">
    <property type="entry name" value="MFS general substrate transporter like domains"/>
    <property type="match status" value="1"/>
</dbReference>
<feature type="transmembrane region" description="Helical" evidence="7">
    <location>
        <begin position="428"/>
        <end position="450"/>
    </location>
</feature>
<organism evidence="9 10">
    <name type="scientific">Ureibacillus endophyticus</name>
    <dbReference type="NCBI Taxonomy" id="1978490"/>
    <lineage>
        <taxon>Bacteria</taxon>
        <taxon>Bacillati</taxon>
        <taxon>Bacillota</taxon>
        <taxon>Bacilli</taxon>
        <taxon>Bacillales</taxon>
        <taxon>Caryophanaceae</taxon>
        <taxon>Ureibacillus</taxon>
    </lineage>
</organism>
<dbReference type="PROSITE" id="PS50850">
    <property type="entry name" value="MFS"/>
    <property type="match status" value="1"/>
</dbReference>
<dbReference type="SUPFAM" id="SSF103473">
    <property type="entry name" value="MFS general substrate transporter"/>
    <property type="match status" value="1"/>
</dbReference>
<comment type="subcellular location">
    <subcellularLocation>
        <location evidence="1">Cell membrane</location>
        <topology evidence="1">Multi-pass membrane protein</topology>
    </subcellularLocation>
</comment>
<feature type="transmembrane region" description="Helical" evidence="7">
    <location>
        <begin position="219"/>
        <end position="240"/>
    </location>
</feature>
<dbReference type="OrthoDB" id="9807274at2"/>
<feature type="transmembrane region" description="Helical" evidence="7">
    <location>
        <begin position="347"/>
        <end position="378"/>
    </location>
</feature>
<name>A0A494YVX6_9BACL</name>
<feature type="transmembrane region" description="Helical" evidence="7">
    <location>
        <begin position="290"/>
        <end position="310"/>
    </location>
</feature>
<keyword evidence="4 7" id="KW-0812">Transmembrane</keyword>
<feature type="transmembrane region" description="Helical" evidence="7">
    <location>
        <begin position="194"/>
        <end position="213"/>
    </location>
</feature>
<keyword evidence="5 7" id="KW-1133">Transmembrane helix</keyword>
<keyword evidence="10" id="KW-1185">Reference proteome</keyword>
<feature type="transmembrane region" description="Helical" evidence="7">
    <location>
        <begin position="73"/>
        <end position="92"/>
    </location>
</feature>
<feature type="transmembrane region" description="Helical" evidence="7">
    <location>
        <begin position="252"/>
        <end position="278"/>
    </location>
</feature>